<evidence type="ECO:0000256" key="3">
    <source>
        <dbReference type="ARBA" id="ARBA00022833"/>
    </source>
</evidence>
<dbReference type="EMBL" id="CALNXK010000113">
    <property type="protein sequence ID" value="CAH3159274.1"/>
    <property type="molecule type" value="Genomic_DNA"/>
</dbReference>
<comment type="caution">
    <text evidence="8">The sequence shown here is derived from an EMBL/GenBank/DDBJ whole genome shotgun (WGS) entry which is preliminary data.</text>
</comment>
<dbReference type="PANTHER" id="PTHR46600:SF11">
    <property type="entry name" value="THAP DOMAIN-CONTAINING PROTEIN 10"/>
    <property type="match status" value="1"/>
</dbReference>
<evidence type="ECO:0000256" key="5">
    <source>
        <dbReference type="PROSITE-ProRule" id="PRU00309"/>
    </source>
</evidence>
<feature type="region of interest" description="Disordered" evidence="6">
    <location>
        <begin position="105"/>
        <end position="127"/>
    </location>
</feature>
<organism evidence="8 9">
    <name type="scientific">Porites lobata</name>
    <dbReference type="NCBI Taxonomy" id="104759"/>
    <lineage>
        <taxon>Eukaryota</taxon>
        <taxon>Metazoa</taxon>
        <taxon>Cnidaria</taxon>
        <taxon>Anthozoa</taxon>
        <taxon>Hexacorallia</taxon>
        <taxon>Scleractinia</taxon>
        <taxon>Fungiina</taxon>
        <taxon>Poritidae</taxon>
        <taxon>Porites</taxon>
    </lineage>
</organism>
<dbReference type="SUPFAM" id="SSF57716">
    <property type="entry name" value="Glucocorticoid receptor-like (DNA-binding domain)"/>
    <property type="match status" value="1"/>
</dbReference>
<dbReference type="Proteomes" id="UP001159405">
    <property type="component" value="Unassembled WGS sequence"/>
</dbReference>
<feature type="domain" description="THAP-type" evidence="7">
    <location>
        <begin position="1"/>
        <end position="90"/>
    </location>
</feature>
<dbReference type="PROSITE" id="PS50950">
    <property type="entry name" value="ZF_THAP"/>
    <property type="match status" value="1"/>
</dbReference>
<accession>A0ABN8QBJ5</accession>
<dbReference type="InterPro" id="IPR026516">
    <property type="entry name" value="THAP1/10"/>
</dbReference>
<evidence type="ECO:0000256" key="4">
    <source>
        <dbReference type="ARBA" id="ARBA00023125"/>
    </source>
</evidence>
<protein>
    <recommendedName>
        <fullName evidence="7">THAP-type domain-containing protein</fullName>
    </recommendedName>
</protein>
<evidence type="ECO:0000256" key="6">
    <source>
        <dbReference type="SAM" id="MobiDB-lite"/>
    </source>
</evidence>
<dbReference type="PANTHER" id="PTHR46600">
    <property type="entry name" value="THAP DOMAIN-CONTAINING"/>
    <property type="match status" value="1"/>
</dbReference>
<proteinExistence type="predicted"/>
<evidence type="ECO:0000313" key="8">
    <source>
        <dbReference type="EMBL" id="CAH3159274.1"/>
    </source>
</evidence>
<gene>
    <name evidence="8" type="ORF">PLOB_00003587</name>
</gene>
<keyword evidence="3" id="KW-0862">Zinc</keyword>
<feature type="compositionally biased region" description="Basic and acidic residues" evidence="6">
    <location>
        <begin position="105"/>
        <end position="119"/>
    </location>
</feature>
<evidence type="ECO:0000259" key="7">
    <source>
        <dbReference type="PROSITE" id="PS50950"/>
    </source>
</evidence>
<dbReference type="SMART" id="SM00980">
    <property type="entry name" value="THAP"/>
    <property type="match status" value="1"/>
</dbReference>
<dbReference type="Pfam" id="PF05485">
    <property type="entry name" value="THAP"/>
    <property type="match status" value="1"/>
</dbReference>
<feature type="compositionally biased region" description="Polar residues" evidence="6">
    <location>
        <begin position="163"/>
        <end position="172"/>
    </location>
</feature>
<keyword evidence="2 5" id="KW-0863">Zinc-finger</keyword>
<evidence type="ECO:0000313" key="9">
    <source>
        <dbReference type="Proteomes" id="UP001159405"/>
    </source>
</evidence>
<reference evidence="8 9" key="1">
    <citation type="submission" date="2022-05" db="EMBL/GenBank/DDBJ databases">
        <authorList>
            <consortium name="Genoscope - CEA"/>
            <person name="William W."/>
        </authorList>
    </citation>
    <scope>NUCLEOTIDE SEQUENCE [LARGE SCALE GENOMIC DNA]</scope>
</reference>
<evidence type="ECO:0000256" key="1">
    <source>
        <dbReference type="ARBA" id="ARBA00022723"/>
    </source>
</evidence>
<name>A0ABN8QBJ5_9CNID</name>
<feature type="region of interest" description="Disordered" evidence="6">
    <location>
        <begin position="148"/>
        <end position="172"/>
    </location>
</feature>
<evidence type="ECO:0000256" key="2">
    <source>
        <dbReference type="ARBA" id="ARBA00022771"/>
    </source>
</evidence>
<sequence length="195" mass="22812">MVYYSVALCWNGNQNQADLSFFRFPSDKRLSIWLKFCCRADSKFEEEQWKATADEENNLRICNEHLTDDSYWKTRFGRRTLNDYAIPAIFRIYNKPETLRNEHYEKRAEERSLPKESHFKTTRKANAQSAANTSAAVIAFIHNDHTYAKTPSSDHVSEGTLAKNRSSTGTQTDVTLLDAQQWEDDHEELIWLHQE</sequence>
<keyword evidence="4 5" id="KW-0238">DNA-binding</keyword>
<dbReference type="InterPro" id="IPR006612">
    <property type="entry name" value="THAP_Znf"/>
</dbReference>
<keyword evidence="1" id="KW-0479">Metal-binding</keyword>
<keyword evidence="9" id="KW-1185">Reference proteome</keyword>